<dbReference type="InterPro" id="IPR006151">
    <property type="entry name" value="Shikm_DH/Glu-tRNA_Rdtase"/>
</dbReference>
<dbReference type="EMBL" id="JXLP01000014">
    <property type="protein sequence ID" value="KIL77454.1"/>
    <property type="molecule type" value="Genomic_DNA"/>
</dbReference>
<dbReference type="EC" id="1.2.1.70" evidence="3 8"/>
<feature type="binding site" evidence="8">
    <location>
        <begin position="49"/>
        <end position="52"/>
    </location>
    <ligand>
        <name>substrate</name>
    </ligand>
</feature>
<gene>
    <name evidence="8" type="primary">hemA</name>
    <name evidence="13" type="ORF">SD77_1440</name>
</gene>
<evidence type="ECO:0000256" key="7">
    <source>
        <dbReference type="ARBA" id="ARBA00047464"/>
    </source>
</evidence>
<proteinExistence type="inferred from homology"/>
<comment type="caution">
    <text evidence="13">The sequence shown here is derived from an EMBL/GenBank/DDBJ whole genome shotgun (WGS) entry which is preliminary data.</text>
</comment>
<evidence type="ECO:0000259" key="10">
    <source>
        <dbReference type="Pfam" id="PF00745"/>
    </source>
</evidence>
<dbReference type="PANTHER" id="PTHR43013:SF1">
    <property type="entry name" value="GLUTAMYL-TRNA REDUCTASE"/>
    <property type="match status" value="1"/>
</dbReference>
<dbReference type="InterPro" id="IPR036453">
    <property type="entry name" value="GluRdtase_dimer_dom_sf"/>
</dbReference>
<dbReference type="InterPro" id="IPR036291">
    <property type="entry name" value="NAD(P)-bd_dom_sf"/>
</dbReference>
<dbReference type="SUPFAM" id="SSF69075">
    <property type="entry name" value="Glutamyl tRNA-reductase dimerization domain"/>
    <property type="match status" value="1"/>
</dbReference>
<feature type="domain" description="Tetrapyrrole biosynthesis glutamyl-tRNA reductase dimerisation" evidence="10">
    <location>
        <begin position="321"/>
        <end position="423"/>
    </location>
</feature>
<comment type="pathway">
    <text evidence="1 8 9">Porphyrin-containing compound metabolism; protoporphyrin-IX biosynthesis; 5-aminolevulinate from L-glutamyl-tRNA(Glu): step 1/2.</text>
</comment>
<dbReference type="Gene3D" id="3.30.460.30">
    <property type="entry name" value="Glutamyl-tRNA reductase, N-terminal domain"/>
    <property type="match status" value="1"/>
</dbReference>
<dbReference type="InterPro" id="IPR036343">
    <property type="entry name" value="GluRdtase_N_sf"/>
</dbReference>
<protein>
    <recommendedName>
        <fullName evidence="3 8">Glutamyl-tRNA reductase</fullName>
        <shortName evidence="8">GluTR</shortName>
        <ecNumber evidence="3 8">1.2.1.70</ecNumber>
    </recommendedName>
</protein>
<feature type="site" description="Important for activity" evidence="8">
    <location>
        <position position="99"/>
    </location>
</feature>
<dbReference type="SUPFAM" id="SSF51735">
    <property type="entry name" value="NAD(P)-binding Rossmann-fold domains"/>
    <property type="match status" value="1"/>
</dbReference>
<evidence type="ECO:0000256" key="4">
    <source>
        <dbReference type="ARBA" id="ARBA00022857"/>
    </source>
</evidence>
<organism evidence="13 14">
    <name type="scientific">Bacillus badius</name>
    <dbReference type="NCBI Taxonomy" id="1455"/>
    <lineage>
        <taxon>Bacteria</taxon>
        <taxon>Bacillati</taxon>
        <taxon>Bacillota</taxon>
        <taxon>Bacilli</taxon>
        <taxon>Bacillales</taxon>
        <taxon>Bacillaceae</taxon>
        <taxon>Pseudobacillus</taxon>
    </lineage>
</organism>
<dbReference type="Pfam" id="PF01488">
    <property type="entry name" value="Shikimate_DH"/>
    <property type="match status" value="1"/>
</dbReference>
<evidence type="ECO:0000256" key="1">
    <source>
        <dbReference type="ARBA" id="ARBA00005059"/>
    </source>
</evidence>
<name>A0ABR5AS24_BACBA</name>
<comment type="similarity">
    <text evidence="2 8 9">Belongs to the glutamyl-tRNA reductase family.</text>
</comment>
<dbReference type="Gene3D" id="3.40.50.720">
    <property type="entry name" value="NAD(P)-binding Rossmann-like Domain"/>
    <property type="match status" value="1"/>
</dbReference>
<evidence type="ECO:0000256" key="8">
    <source>
        <dbReference type="HAMAP-Rule" id="MF_00087"/>
    </source>
</evidence>
<dbReference type="RefSeq" id="WP_052477359.1">
    <property type="nucleotide sequence ID" value="NZ_JARTHD010000026.1"/>
</dbReference>
<accession>A0ABR5AS24</accession>
<dbReference type="InterPro" id="IPR015896">
    <property type="entry name" value="4pyrrol_synth_GluRdtase_dimer"/>
</dbReference>
<sequence>MTILAIGLNHERAPLTIREQTHFDMREKKEMELQLISNPVIKECLVLSTCNRTEIYAAADNLCLAAKLVKEKLLKKVTKHYHTAEKAVYVKANDEAVAHLFSVICGLDSLVIGEAQILGQVKRAFFDSQESGHTGRLFNRLFQQAITIGKRAHTQTAVGKQAVSISYAAIQMLKQKTPPLERKKALLIGAGTMNKLAARHLKEAGCSQLFFTNRTLNKAEELAAVHNGNAAPLDQCLQLLEQVDVVICSIDKADYLLNKADVINLAGKRKERPLTFIDLGVPRNIDPKIGELDNVHLYDLDHLNDIIASNRQQRLREANKIKQLIANEVNEFHAWRKTLPVTPLIQELQEKASGIKAEAIKHIQNKSPGLSEKEKQVILKYTEMISNQLIRQPILMLKEIASQEETPEKKVEYLKLISRIFELKSELKLDFEAEQAFPHHLLKDTGS</sequence>
<evidence type="ECO:0000256" key="6">
    <source>
        <dbReference type="ARBA" id="ARBA00023244"/>
    </source>
</evidence>
<comment type="catalytic activity">
    <reaction evidence="7 8 9">
        <text>(S)-4-amino-5-oxopentanoate + tRNA(Glu) + NADP(+) = L-glutamyl-tRNA(Glu) + NADPH + H(+)</text>
        <dbReference type="Rhea" id="RHEA:12344"/>
        <dbReference type="Rhea" id="RHEA-COMP:9663"/>
        <dbReference type="Rhea" id="RHEA-COMP:9680"/>
        <dbReference type="ChEBI" id="CHEBI:15378"/>
        <dbReference type="ChEBI" id="CHEBI:57501"/>
        <dbReference type="ChEBI" id="CHEBI:57783"/>
        <dbReference type="ChEBI" id="CHEBI:58349"/>
        <dbReference type="ChEBI" id="CHEBI:78442"/>
        <dbReference type="ChEBI" id="CHEBI:78520"/>
        <dbReference type="EC" id="1.2.1.70"/>
    </reaction>
</comment>
<keyword evidence="4 8" id="KW-0521">NADP</keyword>
<dbReference type="InterPro" id="IPR018214">
    <property type="entry name" value="GluRdtase_CS"/>
</dbReference>
<dbReference type="CDD" id="cd05213">
    <property type="entry name" value="NAD_bind_Glutamyl_tRNA_reduct"/>
    <property type="match status" value="1"/>
</dbReference>
<keyword evidence="5 8" id="KW-0560">Oxidoreductase</keyword>
<dbReference type="InterPro" id="IPR000343">
    <property type="entry name" value="4pyrrol_synth_GluRdtase"/>
</dbReference>
<evidence type="ECO:0000259" key="12">
    <source>
        <dbReference type="Pfam" id="PF05201"/>
    </source>
</evidence>
<dbReference type="NCBIfam" id="TIGR01035">
    <property type="entry name" value="hemA"/>
    <property type="match status" value="1"/>
</dbReference>
<keyword evidence="14" id="KW-1185">Reference proteome</keyword>
<feature type="binding site" evidence="8">
    <location>
        <position position="109"/>
    </location>
    <ligand>
        <name>substrate</name>
    </ligand>
</feature>
<dbReference type="Proteomes" id="UP000031982">
    <property type="component" value="Unassembled WGS sequence"/>
</dbReference>
<dbReference type="Pfam" id="PF00745">
    <property type="entry name" value="GlutR_dimer"/>
    <property type="match status" value="1"/>
</dbReference>
<comment type="subunit">
    <text evidence="8">Homodimer.</text>
</comment>
<dbReference type="Pfam" id="PF05201">
    <property type="entry name" value="GlutR_N"/>
    <property type="match status" value="1"/>
</dbReference>
<evidence type="ECO:0000256" key="3">
    <source>
        <dbReference type="ARBA" id="ARBA00012970"/>
    </source>
</evidence>
<evidence type="ECO:0000313" key="14">
    <source>
        <dbReference type="Proteomes" id="UP000031982"/>
    </source>
</evidence>
<dbReference type="HAMAP" id="MF_00087">
    <property type="entry name" value="Glu_tRNA_reductase"/>
    <property type="match status" value="1"/>
</dbReference>
<reference evidence="13 14" key="1">
    <citation type="submission" date="2015-01" db="EMBL/GenBank/DDBJ databases">
        <title>Genome Assembly of Bacillus badius MTCC 1458.</title>
        <authorList>
            <person name="Verma A."/>
            <person name="Khatri I."/>
            <person name="Mual P."/>
            <person name="Subramanian S."/>
            <person name="Krishnamurthi S."/>
        </authorList>
    </citation>
    <scope>NUCLEOTIDE SEQUENCE [LARGE SCALE GENOMIC DNA]</scope>
    <source>
        <strain evidence="13 14">MTCC 1458</strain>
    </source>
</reference>
<evidence type="ECO:0000256" key="5">
    <source>
        <dbReference type="ARBA" id="ARBA00023002"/>
    </source>
</evidence>
<dbReference type="PROSITE" id="PS00747">
    <property type="entry name" value="GLUTR"/>
    <property type="match status" value="1"/>
</dbReference>
<feature type="domain" description="Glutamyl-tRNA reductase N-terminal" evidence="12">
    <location>
        <begin position="6"/>
        <end position="156"/>
    </location>
</feature>
<dbReference type="GeneID" id="92778096"/>
<dbReference type="InterPro" id="IPR015895">
    <property type="entry name" value="4pyrrol_synth_GluRdtase_N"/>
</dbReference>
<comment type="miscellaneous">
    <text evidence="8">During catalysis, the active site Cys acts as a nucleophile attacking the alpha-carbonyl group of tRNA-bound glutamate with the formation of a thioester intermediate between enzyme and glutamate, and the concomitant release of tRNA(Glu). The thioester intermediate is finally reduced by direct hydride transfer from NADPH, to form the product GSA.</text>
</comment>
<keyword evidence="6 8" id="KW-0627">Porphyrin biosynthesis</keyword>
<feature type="binding site" evidence="8">
    <location>
        <begin position="189"/>
        <end position="194"/>
    </location>
    <ligand>
        <name>NADP(+)</name>
        <dbReference type="ChEBI" id="CHEBI:58349"/>
    </ligand>
</feature>
<feature type="active site" description="Nucleophile" evidence="8">
    <location>
        <position position="50"/>
    </location>
</feature>
<feature type="domain" description="Quinate/shikimate 5-dehydrogenase/glutamyl-tRNA reductase" evidence="11">
    <location>
        <begin position="173"/>
        <end position="306"/>
    </location>
</feature>
<feature type="binding site" evidence="8">
    <location>
        <position position="120"/>
    </location>
    <ligand>
        <name>substrate</name>
    </ligand>
</feature>
<comment type="domain">
    <text evidence="8">Possesses an unusual extended V-shaped dimeric structure with each monomer consisting of three distinct domains arranged along a curved 'spinal' alpha-helix. The N-terminal catalytic domain specifically recognizes the glutamate moiety of the substrate. The second domain is the NADPH-binding domain, and the third C-terminal domain is responsible for dimerization.</text>
</comment>
<evidence type="ECO:0000256" key="2">
    <source>
        <dbReference type="ARBA" id="ARBA00005916"/>
    </source>
</evidence>
<evidence type="ECO:0000256" key="9">
    <source>
        <dbReference type="RuleBase" id="RU000584"/>
    </source>
</evidence>
<dbReference type="PANTHER" id="PTHR43013">
    <property type="entry name" value="GLUTAMYL-TRNA REDUCTASE"/>
    <property type="match status" value="1"/>
</dbReference>
<comment type="function">
    <text evidence="8">Catalyzes the NADPH-dependent reduction of glutamyl-tRNA(Glu) to glutamate 1-semialdehyde (GSA).</text>
</comment>
<evidence type="ECO:0000259" key="11">
    <source>
        <dbReference type="Pfam" id="PF01488"/>
    </source>
</evidence>
<dbReference type="SUPFAM" id="SSF69742">
    <property type="entry name" value="Glutamyl tRNA-reductase catalytic, N-terminal domain"/>
    <property type="match status" value="1"/>
</dbReference>
<feature type="binding site" evidence="8">
    <location>
        <begin position="114"/>
        <end position="116"/>
    </location>
    <ligand>
        <name>substrate</name>
    </ligand>
</feature>
<evidence type="ECO:0000313" key="13">
    <source>
        <dbReference type="EMBL" id="KIL77454.1"/>
    </source>
</evidence>
<dbReference type="PIRSF" id="PIRSF000445">
    <property type="entry name" value="4pyrrol_synth_GluRdtase"/>
    <property type="match status" value="1"/>
</dbReference>